<evidence type="ECO:0000313" key="2">
    <source>
        <dbReference type="EMBL" id="MFG3016218.1"/>
    </source>
</evidence>
<sequence length="227" mass="23839">MTVRDIAHVELYTRDKISAVRHYVATRGFVQVADCVEVDRSSALLRRGEAQLVITSGWATRGFLARNGEGVADVAVTCGDVAATVEAARAYGATVTHGPQGAPVVSGPGDVVHTLLPEPEPAPGARALPAGRTWIPYPEPAPSAAPPEALHRVVLGMPAELLGPYAAFCEDVLGFTRRAPEGVAPAERADDGPVLYGASGRAAFVLRARPPRDRAESDRSLCTTSIL</sequence>
<organism evidence="2 3">
    <name type="scientific">Streptomyces cinerochromogenes</name>
    <dbReference type="NCBI Taxonomy" id="66422"/>
    <lineage>
        <taxon>Bacteria</taxon>
        <taxon>Bacillati</taxon>
        <taxon>Actinomycetota</taxon>
        <taxon>Actinomycetes</taxon>
        <taxon>Kitasatosporales</taxon>
        <taxon>Streptomycetaceae</taxon>
        <taxon>Streptomyces</taxon>
    </lineage>
</organism>
<reference evidence="2 3" key="1">
    <citation type="submission" date="2024-10" db="EMBL/GenBank/DDBJ databases">
        <title>The Natural Products Discovery Center: Release of the First 8490 Sequenced Strains for Exploring Actinobacteria Biosynthetic Diversity.</title>
        <authorList>
            <person name="Kalkreuter E."/>
            <person name="Kautsar S.A."/>
            <person name="Yang D."/>
            <person name="Bader C.D."/>
            <person name="Teijaro C.N."/>
            <person name="Fluegel L."/>
            <person name="Davis C.M."/>
            <person name="Simpson J.R."/>
            <person name="Lauterbach L."/>
            <person name="Steele A.D."/>
            <person name="Gui C."/>
            <person name="Meng S."/>
            <person name="Li G."/>
            <person name="Viehrig K."/>
            <person name="Ye F."/>
            <person name="Su P."/>
            <person name="Kiefer A.F."/>
            <person name="Nichols A."/>
            <person name="Cepeda A.J."/>
            <person name="Yan W."/>
            <person name="Fan B."/>
            <person name="Jiang Y."/>
            <person name="Adhikari A."/>
            <person name="Zheng C.-J."/>
            <person name="Schuster L."/>
            <person name="Cowan T.M."/>
            <person name="Smanski M.J."/>
            <person name="Chevrette M.G."/>
            <person name="De Carvalho L.P.S."/>
            <person name="Shen B."/>
        </authorList>
    </citation>
    <scope>NUCLEOTIDE SEQUENCE [LARGE SCALE GENOMIC DNA]</scope>
    <source>
        <strain evidence="2 3">NPDC048320</strain>
    </source>
</reference>
<accession>A0ABW7BG84</accession>
<dbReference type="Proteomes" id="UP001604267">
    <property type="component" value="Unassembled WGS sequence"/>
</dbReference>
<dbReference type="InterPro" id="IPR029068">
    <property type="entry name" value="Glyas_Bleomycin-R_OHBP_Dase"/>
</dbReference>
<feature type="domain" description="VOC" evidence="1">
    <location>
        <begin position="5"/>
        <end position="139"/>
    </location>
</feature>
<proteinExistence type="predicted"/>
<protein>
    <submittedName>
        <fullName evidence="2">VOC family protein</fullName>
    </submittedName>
</protein>
<dbReference type="Gene3D" id="3.10.180.10">
    <property type="entry name" value="2,3-Dihydroxybiphenyl 1,2-Dioxygenase, domain 1"/>
    <property type="match status" value="1"/>
</dbReference>
<dbReference type="EMBL" id="JBICYV010000027">
    <property type="protein sequence ID" value="MFG3016218.1"/>
    <property type="molecule type" value="Genomic_DNA"/>
</dbReference>
<evidence type="ECO:0000259" key="1">
    <source>
        <dbReference type="PROSITE" id="PS51819"/>
    </source>
</evidence>
<dbReference type="PROSITE" id="PS51819">
    <property type="entry name" value="VOC"/>
    <property type="match status" value="1"/>
</dbReference>
<evidence type="ECO:0000313" key="3">
    <source>
        <dbReference type="Proteomes" id="UP001604267"/>
    </source>
</evidence>
<dbReference type="RefSeq" id="WP_392824750.1">
    <property type="nucleotide sequence ID" value="NZ_JBICYV010000027.1"/>
</dbReference>
<gene>
    <name evidence="2" type="ORF">ACGFZB_38410</name>
</gene>
<dbReference type="InterPro" id="IPR037523">
    <property type="entry name" value="VOC_core"/>
</dbReference>
<keyword evidence="3" id="KW-1185">Reference proteome</keyword>
<dbReference type="Pfam" id="PF13669">
    <property type="entry name" value="Glyoxalase_4"/>
    <property type="match status" value="1"/>
</dbReference>
<comment type="caution">
    <text evidence="2">The sequence shown here is derived from an EMBL/GenBank/DDBJ whole genome shotgun (WGS) entry which is preliminary data.</text>
</comment>
<dbReference type="SUPFAM" id="SSF54593">
    <property type="entry name" value="Glyoxalase/Bleomycin resistance protein/Dihydroxybiphenyl dioxygenase"/>
    <property type="match status" value="1"/>
</dbReference>
<name>A0ABW7BG84_9ACTN</name>